<dbReference type="EMBL" id="JAFIMR010000014">
    <property type="protein sequence ID" value="KAI1870255.1"/>
    <property type="molecule type" value="Genomic_DNA"/>
</dbReference>
<keyword evidence="5" id="KW-1185">Reference proteome</keyword>
<feature type="signal peptide" evidence="3">
    <location>
        <begin position="1"/>
        <end position="29"/>
    </location>
</feature>
<dbReference type="Proteomes" id="UP000829685">
    <property type="component" value="Unassembled WGS sequence"/>
</dbReference>
<sequence length="471" mass="50262">MQPAASSPKRRTMCMRWVLIFSLIGSSLQTALQKLSRDNETEPPVETVSHPVYPGIAAQYGNPAIIASGTTSTTVPTAATVVKETLALQMQQLRAAVRDTANRERLVKMGSVLRQCKGLHVSFSIYATNCERVTTTITSTITSTVSHFATVLASVEVNVDQTSTVVSTDVTTVSNVDIATDVIYTTTTVNQKRSLPSESARVDSPRNQLHAAGLKDAPEDDDDRPISPFAARFDPVPWEHLHGLEKKAIAARATSTRTTTVTVTRTTDVTSTISSTVTISATSLVLVTSVQSRTSVLNAKQTVSFTSTITEILRPPTVQTRTSIVTVQASETSSATSQTSSNLPGPTSSSDEPTTSTLPTSKIVGIAVGTGVGAILVVAALFVIWRLRRRRLRSRAEPWYAGVPSEGMSHTPQLPTDPSTPAVTPPSGIGQFTRLPRASYRNSVQNTVAGSHGRNHSTNSTQSYAGSAVMR</sequence>
<keyword evidence="2" id="KW-0812">Transmembrane</keyword>
<feature type="chain" id="PRO_5040251305" description="Mid2 domain-containing protein" evidence="3">
    <location>
        <begin position="30"/>
        <end position="471"/>
    </location>
</feature>
<evidence type="ECO:0000256" key="1">
    <source>
        <dbReference type="SAM" id="MobiDB-lite"/>
    </source>
</evidence>
<feature type="compositionally biased region" description="Polar residues" evidence="1">
    <location>
        <begin position="408"/>
        <end position="422"/>
    </location>
</feature>
<feature type="transmembrane region" description="Helical" evidence="2">
    <location>
        <begin position="363"/>
        <end position="385"/>
    </location>
</feature>
<evidence type="ECO:0000313" key="4">
    <source>
        <dbReference type="EMBL" id="KAI1870255.1"/>
    </source>
</evidence>
<evidence type="ECO:0000256" key="3">
    <source>
        <dbReference type="SAM" id="SignalP"/>
    </source>
</evidence>
<dbReference type="AlphaFoldDB" id="A0A9P9WM72"/>
<keyword evidence="2" id="KW-0472">Membrane</keyword>
<protein>
    <recommendedName>
        <fullName evidence="6">Mid2 domain-containing protein</fullName>
    </recommendedName>
</protein>
<gene>
    <name evidence="4" type="ORF">JX265_006425</name>
</gene>
<organism evidence="4 5">
    <name type="scientific">Neoarthrinium moseri</name>
    <dbReference type="NCBI Taxonomy" id="1658444"/>
    <lineage>
        <taxon>Eukaryota</taxon>
        <taxon>Fungi</taxon>
        <taxon>Dikarya</taxon>
        <taxon>Ascomycota</taxon>
        <taxon>Pezizomycotina</taxon>
        <taxon>Sordariomycetes</taxon>
        <taxon>Xylariomycetidae</taxon>
        <taxon>Amphisphaeriales</taxon>
        <taxon>Apiosporaceae</taxon>
        <taxon>Neoarthrinium</taxon>
    </lineage>
</organism>
<keyword evidence="2" id="KW-1133">Transmembrane helix</keyword>
<feature type="compositionally biased region" description="Polar residues" evidence="1">
    <location>
        <begin position="440"/>
        <end position="449"/>
    </location>
</feature>
<comment type="caution">
    <text evidence="4">The sequence shown here is derived from an EMBL/GenBank/DDBJ whole genome shotgun (WGS) entry which is preliminary data.</text>
</comment>
<proteinExistence type="predicted"/>
<accession>A0A9P9WM72</accession>
<reference evidence="4" key="1">
    <citation type="submission" date="2021-03" db="EMBL/GenBank/DDBJ databases">
        <title>Revisited historic fungal species revealed as producer of novel bioactive compounds through whole genome sequencing and comparative genomics.</title>
        <authorList>
            <person name="Vignolle G.A."/>
            <person name="Hochenegger N."/>
            <person name="Mach R.L."/>
            <person name="Mach-Aigner A.R."/>
            <person name="Javad Rahimi M."/>
            <person name="Salim K.A."/>
            <person name="Chan C.M."/>
            <person name="Lim L.B.L."/>
            <person name="Cai F."/>
            <person name="Druzhinina I.S."/>
            <person name="U'Ren J.M."/>
            <person name="Derntl C."/>
        </authorList>
    </citation>
    <scope>NUCLEOTIDE SEQUENCE</scope>
    <source>
        <strain evidence="4">TUCIM 5799</strain>
    </source>
</reference>
<feature type="region of interest" description="Disordered" evidence="1">
    <location>
        <begin position="401"/>
        <end position="471"/>
    </location>
</feature>
<evidence type="ECO:0000313" key="5">
    <source>
        <dbReference type="Proteomes" id="UP000829685"/>
    </source>
</evidence>
<evidence type="ECO:0000256" key="2">
    <source>
        <dbReference type="SAM" id="Phobius"/>
    </source>
</evidence>
<evidence type="ECO:0008006" key="6">
    <source>
        <dbReference type="Google" id="ProtNLM"/>
    </source>
</evidence>
<feature type="compositionally biased region" description="Polar residues" evidence="1">
    <location>
        <begin position="456"/>
        <end position="465"/>
    </location>
</feature>
<feature type="region of interest" description="Disordered" evidence="1">
    <location>
        <begin position="328"/>
        <end position="358"/>
    </location>
</feature>
<keyword evidence="3" id="KW-0732">Signal</keyword>
<name>A0A9P9WM72_9PEZI</name>